<organism evidence="4 5">
    <name type="scientific">Meloidogyne enterolobii</name>
    <name type="common">Root-knot nematode worm</name>
    <name type="synonym">Meloidogyne mayaguensis</name>
    <dbReference type="NCBI Taxonomy" id="390850"/>
    <lineage>
        <taxon>Eukaryota</taxon>
        <taxon>Metazoa</taxon>
        <taxon>Ecdysozoa</taxon>
        <taxon>Nematoda</taxon>
        <taxon>Chromadorea</taxon>
        <taxon>Rhabditida</taxon>
        <taxon>Tylenchina</taxon>
        <taxon>Tylenchomorpha</taxon>
        <taxon>Tylenchoidea</taxon>
        <taxon>Meloidogynidae</taxon>
        <taxon>Meloidogyninae</taxon>
        <taxon>Meloidogyne</taxon>
    </lineage>
</organism>
<dbReference type="GO" id="GO:0005576">
    <property type="term" value="C:extracellular region"/>
    <property type="evidence" value="ECO:0007669"/>
    <property type="project" value="UniProtKB-SubCell"/>
</dbReference>
<feature type="transmembrane region" description="Helical" evidence="3">
    <location>
        <begin position="95"/>
        <end position="114"/>
    </location>
</feature>
<dbReference type="SUPFAM" id="SSF48619">
    <property type="entry name" value="Phospholipase A2, PLA2"/>
    <property type="match status" value="1"/>
</dbReference>
<dbReference type="InterPro" id="IPR053322">
    <property type="entry name" value="PLA2-like"/>
</dbReference>
<proteinExistence type="predicted"/>
<dbReference type="PANTHER" id="PTHR34228">
    <property type="entry name" value="PROTEIN CBG09474-RELATED"/>
    <property type="match status" value="1"/>
</dbReference>
<keyword evidence="3" id="KW-0812">Transmembrane</keyword>
<evidence type="ECO:0000256" key="3">
    <source>
        <dbReference type="SAM" id="Phobius"/>
    </source>
</evidence>
<dbReference type="GO" id="GO:0004623">
    <property type="term" value="F:phospholipase A2 activity"/>
    <property type="evidence" value="ECO:0007669"/>
    <property type="project" value="InterPro"/>
</dbReference>
<comment type="caution">
    <text evidence="4">The sequence shown here is derived from an EMBL/GenBank/DDBJ whole genome shotgun (WGS) entry which is preliminary data.</text>
</comment>
<evidence type="ECO:0000313" key="4">
    <source>
        <dbReference type="EMBL" id="CAD2176767.1"/>
    </source>
</evidence>
<evidence type="ECO:0000256" key="2">
    <source>
        <dbReference type="ARBA" id="ARBA00022525"/>
    </source>
</evidence>
<dbReference type="InterPro" id="IPR033113">
    <property type="entry name" value="PLA2_histidine"/>
</dbReference>
<keyword evidence="3" id="KW-1133">Transmembrane helix</keyword>
<dbReference type="Proteomes" id="UP000580250">
    <property type="component" value="Unassembled WGS sequence"/>
</dbReference>
<dbReference type="GO" id="GO:0050482">
    <property type="term" value="P:arachidonate secretion"/>
    <property type="evidence" value="ECO:0007669"/>
    <property type="project" value="InterPro"/>
</dbReference>
<dbReference type="EMBL" id="CAJEWN010000283">
    <property type="protein sequence ID" value="CAD2176767.1"/>
    <property type="molecule type" value="Genomic_DNA"/>
</dbReference>
<dbReference type="GO" id="GO:0006644">
    <property type="term" value="P:phospholipid metabolic process"/>
    <property type="evidence" value="ECO:0007669"/>
    <property type="project" value="InterPro"/>
</dbReference>
<evidence type="ECO:0000256" key="1">
    <source>
        <dbReference type="ARBA" id="ARBA00004613"/>
    </source>
</evidence>
<reference evidence="4 5" key="1">
    <citation type="submission" date="2020-08" db="EMBL/GenBank/DDBJ databases">
        <authorList>
            <person name="Koutsovoulos G."/>
            <person name="Danchin GJ E."/>
        </authorList>
    </citation>
    <scope>NUCLEOTIDE SEQUENCE [LARGE SCALE GENOMIC DNA]</scope>
</reference>
<dbReference type="OrthoDB" id="5781547at2759"/>
<dbReference type="AlphaFoldDB" id="A0A6V7VP67"/>
<sequence>MVPKWSCGPSGDGKSKISTVEIIGCVHASFFCSDSALVELTKCCIVHDRCYNDKKGQTFCDDHFCPCLHKAAKHPGCYIAAAEAFCLLVRTVGGSAYNVSFFSYLFFNISLGLVRIMS</sequence>
<keyword evidence="2" id="KW-0964">Secreted</keyword>
<comment type="subcellular location">
    <subcellularLocation>
        <location evidence="1">Secreted</location>
    </subcellularLocation>
</comment>
<accession>A0A6V7VP67</accession>
<name>A0A6V7VP67_MELEN</name>
<protein>
    <submittedName>
        <fullName evidence="4">Uncharacterized protein</fullName>
    </submittedName>
</protein>
<keyword evidence="3" id="KW-0472">Membrane</keyword>
<dbReference type="PROSITE" id="PS00118">
    <property type="entry name" value="PA2_HIS"/>
    <property type="match status" value="1"/>
</dbReference>
<dbReference type="InterPro" id="IPR036444">
    <property type="entry name" value="PLipase_A2_dom_sf"/>
</dbReference>
<gene>
    <name evidence="4" type="ORF">MENT_LOCUS28601</name>
</gene>
<evidence type="ECO:0000313" key="5">
    <source>
        <dbReference type="Proteomes" id="UP000580250"/>
    </source>
</evidence>